<evidence type="ECO:0000256" key="1">
    <source>
        <dbReference type="ARBA" id="ARBA00022741"/>
    </source>
</evidence>
<dbReference type="OrthoDB" id="8110916at2759"/>
<comment type="similarity">
    <text evidence="7">Belongs to the NnrD/CARKD family.</text>
</comment>
<keyword evidence="3" id="KW-0521">NADP</keyword>
<dbReference type="SUPFAM" id="SSF53613">
    <property type="entry name" value="Ribokinase-like"/>
    <property type="match status" value="1"/>
</dbReference>
<reference evidence="9 10" key="1">
    <citation type="journal article" date="2016" name="Mol. Biol. Evol.">
        <title>Genome-Wide Survey of Gut Fungi (Harpellales) Reveals the First Horizontally Transferred Ubiquitin Gene from a Mosquito Host.</title>
        <authorList>
            <person name="Wang Y."/>
            <person name="White M.M."/>
            <person name="Kvist S."/>
            <person name="Moncalvo J.M."/>
        </authorList>
    </citation>
    <scope>NUCLEOTIDE SEQUENCE [LARGE SCALE GENOMIC DNA]</scope>
    <source>
        <strain evidence="9 10">ALG-7-W6</strain>
    </source>
</reference>
<dbReference type="PANTHER" id="PTHR12592:SF0">
    <property type="entry name" value="ATP-DEPENDENT (S)-NAD(P)H-HYDRATE DEHYDRATASE"/>
    <property type="match status" value="1"/>
</dbReference>
<evidence type="ECO:0000313" key="10">
    <source>
        <dbReference type="Proteomes" id="UP000187455"/>
    </source>
</evidence>
<feature type="domain" description="YjeF C-terminal" evidence="8">
    <location>
        <begin position="15"/>
        <end position="343"/>
    </location>
</feature>
<dbReference type="GO" id="GO:0046496">
    <property type="term" value="P:nicotinamide nucleotide metabolic process"/>
    <property type="evidence" value="ECO:0007669"/>
    <property type="project" value="UniProtKB-UniRule"/>
</dbReference>
<dbReference type="PANTHER" id="PTHR12592">
    <property type="entry name" value="ATP-DEPENDENT (S)-NAD(P)H-HYDRATE DEHYDRATASE FAMILY MEMBER"/>
    <property type="match status" value="1"/>
</dbReference>
<dbReference type="HAMAP" id="MF_01965">
    <property type="entry name" value="NADHX_dehydratase"/>
    <property type="match status" value="1"/>
</dbReference>
<keyword evidence="10" id="KW-1185">Reference proteome</keyword>
<organism evidence="9 10">
    <name type="scientific">Smittium mucronatum</name>
    <dbReference type="NCBI Taxonomy" id="133383"/>
    <lineage>
        <taxon>Eukaryota</taxon>
        <taxon>Fungi</taxon>
        <taxon>Fungi incertae sedis</taxon>
        <taxon>Zoopagomycota</taxon>
        <taxon>Kickxellomycotina</taxon>
        <taxon>Harpellomycetes</taxon>
        <taxon>Harpellales</taxon>
        <taxon>Legeriomycetaceae</taxon>
        <taxon>Smittium</taxon>
    </lineage>
</organism>
<evidence type="ECO:0000256" key="6">
    <source>
        <dbReference type="ARBA" id="ARBA00047472"/>
    </source>
</evidence>
<evidence type="ECO:0000313" key="9">
    <source>
        <dbReference type="EMBL" id="OLY83401.1"/>
    </source>
</evidence>
<comment type="function">
    <text evidence="7">Catalyzes the dehydration of the S-form of NAD(P)HX at the expense of ATP, which is converted to ADP. Together with NAD(P)HX epimerase, which catalyzes the epimerization of the S- and R-forms, the enzyme allows the repair of both epimers of NAD(P)HX, a damaged form of NAD(P)H that is a result of enzymatic or heat-dependent hydration.</text>
</comment>
<dbReference type="GO" id="GO:0110051">
    <property type="term" value="P:metabolite repair"/>
    <property type="evidence" value="ECO:0007669"/>
    <property type="project" value="TreeGrafter"/>
</dbReference>
<evidence type="ECO:0000259" key="8">
    <source>
        <dbReference type="PROSITE" id="PS51383"/>
    </source>
</evidence>
<keyword evidence="2 7" id="KW-0067">ATP-binding</keyword>
<protein>
    <recommendedName>
        <fullName evidence="7">ATP-dependent (S)-NAD(P)H-hydrate dehydratase</fullName>
        <ecNumber evidence="7">4.2.1.93</ecNumber>
    </recommendedName>
    <alternativeName>
        <fullName evidence="7">ATP-dependent NAD(P)HX dehydratase</fullName>
    </alternativeName>
</protein>
<evidence type="ECO:0000256" key="7">
    <source>
        <dbReference type="HAMAP-Rule" id="MF_03157"/>
    </source>
</evidence>
<evidence type="ECO:0000256" key="2">
    <source>
        <dbReference type="ARBA" id="ARBA00022840"/>
    </source>
</evidence>
<dbReference type="GO" id="GO:0047453">
    <property type="term" value="F:ATP-dependent NAD(P)H-hydrate dehydratase activity"/>
    <property type="evidence" value="ECO:0007669"/>
    <property type="project" value="UniProtKB-UniRule"/>
</dbReference>
<keyword evidence="7" id="KW-0963">Cytoplasm</keyword>
<proteinExistence type="inferred from homology"/>
<dbReference type="EC" id="4.2.1.93" evidence="7"/>
<dbReference type="GO" id="GO:0005524">
    <property type="term" value="F:ATP binding"/>
    <property type="evidence" value="ECO:0007669"/>
    <property type="project" value="UniProtKB-KW"/>
</dbReference>
<feature type="binding site" evidence="7">
    <location>
        <begin position="181"/>
        <end position="187"/>
    </location>
    <ligand>
        <name>(6S)-NADPHX</name>
        <dbReference type="ChEBI" id="CHEBI:64076"/>
    </ligand>
</feature>
<accession>A0A1R0H2R8</accession>
<dbReference type="Proteomes" id="UP000187455">
    <property type="component" value="Unassembled WGS sequence"/>
</dbReference>
<dbReference type="CDD" id="cd01171">
    <property type="entry name" value="YXKO-related"/>
    <property type="match status" value="1"/>
</dbReference>
<dbReference type="AlphaFoldDB" id="A0A1R0H2R8"/>
<comment type="catalytic activity">
    <reaction evidence="6 7">
        <text>(6S)-NADPHX + ATP = ADP + phosphate + NADPH + H(+)</text>
        <dbReference type="Rhea" id="RHEA:32231"/>
        <dbReference type="ChEBI" id="CHEBI:15378"/>
        <dbReference type="ChEBI" id="CHEBI:30616"/>
        <dbReference type="ChEBI" id="CHEBI:43474"/>
        <dbReference type="ChEBI" id="CHEBI:57783"/>
        <dbReference type="ChEBI" id="CHEBI:64076"/>
        <dbReference type="ChEBI" id="CHEBI:456216"/>
        <dbReference type="EC" id="4.2.1.93"/>
    </reaction>
</comment>
<evidence type="ECO:0000256" key="5">
    <source>
        <dbReference type="ARBA" id="ARBA00023239"/>
    </source>
</evidence>
<dbReference type="STRING" id="133383.A0A1R0H2R8"/>
<dbReference type="InterPro" id="IPR000631">
    <property type="entry name" value="CARKD"/>
</dbReference>
<evidence type="ECO:0000256" key="4">
    <source>
        <dbReference type="ARBA" id="ARBA00023027"/>
    </source>
</evidence>
<comment type="caution">
    <text evidence="9">The sequence shown here is derived from an EMBL/GenBank/DDBJ whole genome shotgun (WGS) entry which is preliminary data.</text>
</comment>
<feature type="binding site" evidence="7">
    <location>
        <begin position="219"/>
        <end position="223"/>
    </location>
    <ligand>
        <name>ATP</name>
        <dbReference type="ChEBI" id="CHEBI:30616"/>
    </ligand>
</feature>
<dbReference type="PROSITE" id="PS51383">
    <property type="entry name" value="YJEF_C_3"/>
    <property type="match status" value="1"/>
</dbReference>
<evidence type="ECO:0000256" key="3">
    <source>
        <dbReference type="ARBA" id="ARBA00022857"/>
    </source>
</evidence>
<keyword evidence="1 7" id="KW-0547">Nucleotide-binding</keyword>
<comment type="subcellular location">
    <subcellularLocation>
        <location evidence="7">Cytoplasm</location>
    </subcellularLocation>
</comment>
<keyword evidence="5 7" id="KW-0456">Lyase</keyword>
<comment type="catalytic activity">
    <reaction evidence="7">
        <text>(6S)-NADHX + ATP = ADP + phosphate + NADH + H(+)</text>
        <dbReference type="Rhea" id="RHEA:19017"/>
        <dbReference type="ChEBI" id="CHEBI:15378"/>
        <dbReference type="ChEBI" id="CHEBI:30616"/>
        <dbReference type="ChEBI" id="CHEBI:43474"/>
        <dbReference type="ChEBI" id="CHEBI:57945"/>
        <dbReference type="ChEBI" id="CHEBI:64074"/>
        <dbReference type="ChEBI" id="CHEBI:456216"/>
        <dbReference type="EC" id="4.2.1.93"/>
    </reaction>
</comment>
<comment type="cofactor">
    <cofactor evidence="7">
        <name>Mg(2+)</name>
        <dbReference type="ChEBI" id="CHEBI:18420"/>
    </cofactor>
</comment>
<keyword evidence="4 7" id="KW-0520">NAD</keyword>
<keyword evidence="7" id="KW-0597">Phosphoprotein</keyword>
<dbReference type="GO" id="GO:0005737">
    <property type="term" value="C:cytoplasm"/>
    <property type="evidence" value="ECO:0007669"/>
    <property type="project" value="UniProtKB-SubCell"/>
</dbReference>
<feature type="binding site" evidence="7">
    <location>
        <position position="268"/>
    </location>
    <ligand>
        <name>(6S)-NADPHX</name>
        <dbReference type="ChEBI" id="CHEBI:64076"/>
    </ligand>
</feature>
<dbReference type="Pfam" id="PF01256">
    <property type="entry name" value="Carb_kinase"/>
    <property type="match status" value="1"/>
</dbReference>
<name>A0A1R0H2R8_9FUNG</name>
<feature type="binding site" evidence="7">
    <location>
        <position position="128"/>
    </location>
    <ligand>
        <name>(6S)-NADPHX</name>
        <dbReference type="ChEBI" id="CHEBI:64076"/>
    </ligand>
</feature>
<gene>
    <name evidence="9" type="ORF">AYI68_g2461</name>
</gene>
<dbReference type="InterPro" id="IPR029056">
    <property type="entry name" value="Ribokinase-like"/>
</dbReference>
<dbReference type="EMBL" id="LSSL01000924">
    <property type="protein sequence ID" value="OLY83401.1"/>
    <property type="molecule type" value="Genomic_DNA"/>
</dbReference>
<dbReference type="Gene3D" id="3.40.1190.20">
    <property type="match status" value="1"/>
</dbReference>
<feature type="binding site" evidence="7">
    <location>
        <begin position="258"/>
        <end position="267"/>
    </location>
    <ligand>
        <name>ATP</name>
        <dbReference type="ChEBI" id="CHEBI:30616"/>
    </ligand>
</feature>
<sequence length="350" mass="39005">MSLKALSDASIHGSFDSRIKKLVPVLHGKMHKGECGRYTGAPYYAATSSLRVFPLLVNFFFKKKNKGSDLSFVYCEKEAGPVIKSYSPDLIVCPYLRSEKTMDGQLDFIHSRILEKIRTHHVLSVGSGLGDDEGIRSSIRLILEHAIKNDIPIVIDADALKIVSLNPELVNGHKQSILTPNFNEFGYLMKGLNLLSTGDPVHDVENLARHLGNVTIVLKGHFDIITNGNRIFFDKFELFHFLFFYVAFYLAVKCTEKSGLKRCGGQGDILTGAIASFFGFGVAYLQNRWEHEAELSKEEIPMLAAYAGCKVTRTASFLAFSQRGMATQSSYILDHVPESVAKNLLYTQKL</sequence>